<proteinExistence type="predicted"/>
<dbReference type="EMBL" id="CM044705">
    <property type="protein sequence ID" value="KAI5665194.1"/>
    <property type="molecule type" value="Genomic_DNA"/>
</dbReference>
<accession>A0ACC0AXD2</accession>
<evidence type="ECO:0000313" key="2">
    <source>
        <dbReference type="Proteomes" id="UP001060085"/>
    </source>
</evidence>
<protein>
    <submittedName>
        <fullName evidence="1">Uncharacterized protein</fullName>
    </submittedName>
</protein>
<dbReference type="Proteomes" id="UP001060085">
    <property type="component" value="Linkage Group LG05"/>
</dbReference>
<sequence length="1232" mass="143033">MFPAPVDNVLMELASLKKDLPLISPVKERIHMLEIELGFLKMFIWFLPRKSLKKYYIRETVGKGKLGVCGTRNLAHKLDLAASKLLQKVEFCKGNIRNDCLYLLDFPSDCRFSDSYEFIHFINCTLGNFRILVRSKSGAIVYARKQFRALVKQLRIFRDFVKITGKWFYFGFDVRDWACNIACVSMLFWTDHMEMEEAMAARMEGILVCLLHKVRSYSPEVIGLYIRALKASKISSFNPFKVGEVVASFVDFLFPIGFMKILREELIFLMTILMHPREMEINTQDWDLVLIKARGVASEIPSLICSLIAAEMNQETAQERDDLISNFQEKTDKVKAEVRKLLSALNPQSSRSDSLSRERYFQIRSHFPTTNSLGFIDTLLENLGNLKEASVSQPTFLPFVRDQLVTLYKELVSIKPYLKNIQEMQDEFLELKALLMQITHAAYQAEHVIDSCQIFDVPIWYNVLCLSDVIEEMKIIKRQTRKIMDNQIQTKSLDAKANSDRIYLGQAYTSRLDEVVVGFEDEAEAIVDRLTRGSMKLEIVPIVGMPGQGKTTLAKKVYNSPSIRHYFTKCAWCFVTQIYEDKMLLLNILREVTTKLDKIYEMSKEDLAEKLYKCLKGQRYLIILDDVWDIIALDAVKESFPDNKNGSRILFTSRNKFCDNPHLLRPLSGKESIELLKQKLLPEEGWLSNFSGNLEHILKVCNGLPLAIVVIAGMLKSVSNNLDQWRQIVQKLSPKQASEGCMDILELSYKNLPDFLKPCFLYLGAQTKVFKVPKLIQLWIAEEFVQKSGIKSLEEVAREYLEDLVARSLVIVNKRSFSSGEIKECRIHDLLHEFCLRKAEEERFINFSRPRNYSSETITYDQYRVCIYYGWIFPSSTKPIGPNLRSLLIPLSNTWVPCPNVSTYPFFIRLKFLRVLDLATVDFRDYFPAEILFLICLRYLSIKCEIKEVPSSIGNLYNLETFHVVRKGGKEGILLFPHIIWKMKTLRNVTVGRVAILLLDDHDDYMCPQLDAEKLLKGFPRIRKLKLEISDSWDCGRTCNQFQVLHSLSKLESLNLQYSRHVAHTCQFNFSTALKELTLSGSNHPWNEMSTIGKLPNLEVSGCLKSLGTSAVSLRNERWDMGNDDLEVQISNVLRDDLHWRRFWSWEPDFKSWDSFKFRELLFSLEMPEFEHMDVLHNTWYKPKNIARKREPACIKKRYVRSARRTNLILKHNFQARQAIMSRQNKEELKRD</sequence>
<organism evidence="1 2">
    <name type="scientific">Catharanthus roseus</name>
    <name type="common">Madagascar periwinkle</name>
    <name type="synonym">Vinca rosea</name>
    <dbReference type="NCBI Taxonomy" id="4058"/>
    <lineage>
        <taxon>Eukaryota</taxon>
        <taxon>Viridiplantae</taxon>
        <taxon>Streptophyta</taxon>
        <taxon>Embryophyta</taxon>
        <taxon>Tracheophyta</taxon>
        <taxon>Spermatophyta</taxon>
        <taxon>Magnoliopsida</taxon>
        <taxon>eudicotyledons</taxon>
        <taxon>Gunneridae</taxon>
        <taxon>Pentapetalae</taxon>
        <taxon>asterids</taxon>
        <taxon>lamiids</taxon>
        <taxon>Gentianales</taxon>
        <taxon>Apocynaceae</taxon>
        <taxon>Rauvolfioideae</taxon>
        <taxon>Vinceae</taxon>
        <taxon>Catharanthinae</taxon>
        <taxon>Catharanthus</taxon>
    </lineage>
</organism>
<gene>
    <name evidence="1" type="ORF">M9H77_24517</name>
</gene>
<keyword evidence="2" id="KW-1185">Reference proteome</keyword>
<evidence type="ECO:0000313" key="1">
    <source>
        <dbReference type="EMBL" id="KAI5665194.1"/>
    </source>
</evidence>
<name>A0ACC0AXD2_CATRO</name>
<comment type="caution">
    <text evidence="1">The sequence shown here is derived from an EMBL/GenBank/DDBJ whole genome shotgun (WGS) entry which is preliminary data.</text>
</comment>
<reference evidence="2" key="1">
    <citation type="journal article" date="2023" name="Nat. Plants">
        <title>Single-cell RNA sequencing provides a high-resolution roadmap for understanding the multicellular compartmentation of specialized metabolism.</title>
        <authorList>
            <person name="Sun S."/>
            <person name="Shen X."/>
            <person name="Li Y."/>
            <person name="Li Y."/>
            <person name="Wang S."/>
            <person name="Li R."/>
            <person name="Zhang H."/>
            <person name="Shen G."/>
            <person name="Guo B."/>
            <person name="Wei J."/>
            <person name="Xu J."/>
            <person name="St-Pierre B."/>
            <person name="Chen S."/>
            <person name="Sun C."/>
        </authorList>
    </citation>
    <scope>NUCLEOTIDE SEQUENCE [LARGE SCALE GENOMIC DNA]</scope>
</reference>